<dbReference type="PANTHER" id="PTHR38788:SF5">
    <property type="entry name" value="CLR5 DOMAIN-CONTAINING PROTEIN"/>
    <property type="match status" value="1"/>
</dbReference>
<evidence type="ECO:0000259" key="2">
    <source>
        <dbReference type="Pfam" id="PF14420"/>
    </source>
</evidence>
<organism evidence="5 6">
    <name type="scientific">Coniochaeta pulveracea</name>
    <dbReference type="NCBI Taxonomy" id="177199"/>
    <lineage>
        <taxon>Eukaryota</taxon>
        <taxon>Fungi</taxon>
        <taxon>Dikarya</taxon>
        <taxon>Ascomycota</taxon>
        <taxon>Pezizomycotina</taxon>
        <taxon>Sordariomycetes</taxon>
        <taxon>Sordariomycetidae</taxon>
        <taxon>Coniochaetales</taxon>
        <taxon>Coniochaetaceae</taxon>
        <taxon>Coniochaeta</taxon>
    </lineage>
</organism>
<keyword evidence="6" id="KW-1185">Reference proteome</keyword>
<comment type="caution">
    <text evidence="5">The sequence shown here is derived from an EMBL/GenBank/DDBJ whole genome shotgun (WGS) entry which is preliminary data.</text>
</comment>
<dbReference type="EMBL" id="QVQW01000039">
    <property type="protein sequence ID" value="RKU43704.1"/>
    <property type="molecule type" value="Genomic_DNA"/>
</dbReference>
<feature type="compositionally biased region" description="Basic and acidic residues" evidence="1">
    <location>
        <begin position="482"/>
        <end position="491"/>
    </location>
</feature>
<dbReference type="Pfam" id="PF24962">
    <property type="entry name" value="DUF7767"/>
    <property type="match status" value="1"/>
</dbReference>
<feature type="domain" description="Tri-helical" evidence="3">
    <location>
        <begin position="232"/>
        <end position="314"/>
    </location>
</feature>
<feature type="region of interest" description="Disordered" evidence="1">
    <location>
        <begin position="603"/>
        <end position="644"/>
    </location>
</feature>
<evidence type="ECO:0000256" key="1">
    <source>
        <dbReference type="SAM" id="MobiDB-lite"/>
    </source>
</evidence>
<dbReference type="PANTHER" id="PTHR38788">
    <property type="entry name" value="CLR5 DOMAIN-CONTAINING PROTEIN"/>
    <property type="match status" value="1"/>
</dbReference>
<feature type="compositionally biased region" description="Polar residues" evidence="1">
    <location>
        <begin position="610"/>
        <end position="631"/>
    </location>
</feature>
<feature type="domain" description="DUF7767" evidence="4">
    <location>
        <begin position="689"/>
        <end position="781"/>
    </location>
</feature>
<dbReference type="AlphaFoldDB" id="A0A420Y743"/>
<feature type="region of interest" description="Disordered" evidence="1">
    <location>
        <begin position="201"/>
        <end position="223"/>
    </location>
</feature>
<evidence type="ECO:0000259" key="3">
    <source>
        <dbReference type="Pfam" id="PF24465"/>
    </source>
</evidence>
<feature type="region of interest" description="Disordered" evidence="1">
    <location>
        <begin position="132"/>
        <end position="155"/>
    </location>
</feature>
<evidence type="ECO:0000313" key="6">
    <source>
        <dbReference type="Proteomes" id="UP000275385"/>
    </source>
</evidence>
<dbReference type="Pfam" id="PF14420">
    <property type="entry name" value="Clr5"/>
    <property type="match status" value="1"/>
</dbReference>
<evidence type="ECO:0000259" key="4">
    <source>
        <dbReference type="Pfam" id="PF24962"/>
    </source>
</evidence>
<accession>A0A420Y743</accession>
<feature type="region of interest" description="Disordered" evidence="1">
    <location>
        <begin position="420"/>
        <end position="445"/>
    </location>
</feature>
<dbReference type="Pfam" id="PF24465">
    <property type="entry name" value="Tri-helical"/>
    <property type="match status" value="2"/>
</dbReference>
<proteinExistence type="predicted"/>
<dbReference type="Proteomes" id="UP000275385">
    <property type="component" value="Unassembled WGS sequence"/>
</dbReference>
<protein>
    <submittedName>
        <fullName evidence="5">Uncharacterized protein</fullName>
    </submittedName>
</protein>
<dbReference type="InterPro" id="IPR025676">
    <property type="entry name" value="Clr5_dom"/>
</dbReference>
<feature type="region of interest" description="Disordered" evidence="1">
    <location>
        <begin position="472"/>
        <end position="561"/>
    </location>
</feature>
<name>A0A420Y743_9PEZI</name>
<dbReference type="InterPro" id="IPR056669">
    <property type="entry name" value="DUF7767"/>
</dbReference>
<dbReference type="InterPro" id="IPR057940">
    <property type="entry name" value="Tri-helical_dom"/>
</dbReference>
<evidence type="ECO:0000313" key="5">
    <source>
        <dbReference type="EMBL" id="RKU43704.1"/>
    </source>
</evidence>
<sequence length="782" mass="86934">MTYDWEPHRLTCYRLYVTEKKTLKQTSEELRLHHDFAPSARALYLQIGKWGFPGKGNKITEDVDFVERVRQLWENNVSGKDMLESLQNEGFECRERDITRVRQKNGWLLRQELPATVARMKVTRADPKASKQLDALGHGHLSGPNTLSGDDAGETHAHNILMPDAVTTSPQQDDNVAVAEDINERRRQALAAEAEEKRLTRKRRRWTRSHGGIPADAPGPPRFPSEMTLGECRSVLSMDQGVYRDVRTKFRAICEAHNIYKKTVSGAEIWEAAKHELTRETMHLRGVFWDPENTDMKKLALDLICRDVTKTIRDATRRLPVSQARTILGLNPEQSRSVRLAFQVMLRAQQFVCKRLIPDDEWHELKQSWINQTPILEQIMTASSPADPDHYQRIRALEVLCRDAMRRYTDWQRRGIDPLAYAKVPSPEPPNANTQSEQEAADTAEDLEGEFQASRFLMDDSLVLNEGSDADPVQVSQVSSRGVDHPPRGLETETGSSEVPPRRKRGRPRKVPDAGDIAQPSDGPENSPVQPASAAAPRKRGRPPGARAGGTRQVKRVSGGVARLSKNEARFAPIDEAEEVVPATSSQVMASNQSVLMPLRATIGSQQQQPGSRSPKLSQGQLPNQSQSIPRHQTPAVRLQQQHTQAQTPDFLQFAAPLDESAASNSWSTFQAQASSAPSSASSTRPGGTIAVYFRIHPSTTIVYGLPMWITTMSVQSLEAVKLKAVARYPRAMCALVEGIVKDDVGGEIPLPIAGDEELKAYLEHVNETGGAPTFSVQLVHG</sequence>
<feature type="domain" description="Clr5" evidence="2">
    <location>
        <begin position="1"/>
        <end position="53"/>
    </location>
</feature>
<dbReference type="OrthoDB" id="4115389at2759"/>
<gene>
    <name evidence="5" type="ORF">DL546_002456</name>
</gene>
<dbReference type="STRING" id="177199.A0A420Y743"/>
<feature type="domain" description="Tri-helical" evidence="3">
    <location>
        <begin position="324"/>
        <end position="410"/>
    </location>
</feature>
<reference evidence="5 6" key="1">
    <citation type="submission" date="2018-08" db="EMBL/GenBank/DDBJ databases">
        <title>Draft genome of the lignicolous fungus Coniochaeta pulveracea.</title>
        <authorList>
            <person name="Borstlap C.J."/>
            <person name="De Witt R.N."/>
            <person name="Botha A."/>
            <person name="Volschenk H."/>
        </authorList>
    </citation>
    <scope>NUCLEOTIDE SEQUENCE [LARGE SCALE GENOMIC DNA]</scope>
    <source>
        <strain evidence="5 6">CAB683</strain>
    </source>
</reference>